<reference evidence="2" key="1">
    <citation type="submission" date="2019-05" db="EMBL/GenBank/DDBJ databases">
        <authorList>
            <person name="Piombo E."/>
        </authorList>
    </citation>
    <scope>NUCLEOTIDE SEQUENCE</scope>
    <source>
        <strain evidence="2">C2S</strain>
    </source>
</reference>
<feature type="region of interest" description="Disordered" evidence="1">
    <location>
        <begin position="1"/>
        <end position="87"/>
    </location>
</feature>
<feature type="region of interest" description="Disordered" evidence="1">
    <location>
        <begin position="121"/>
        <end position="202"/>
    </location>
</feature>
<feature type="compositionally biased region" description="Polar residues" evidence="1">
    <location>
        <begin position="48"/>
        <end position="64"/>
    </location>
</feature>
<sequence>MSYNNDEQARRAQAAQNNQWASNSSQPQNFAPYQTGTYSDPNEPIIHTTGTVPMNTLNSPSSHSRPVLPYDPTRQSSAAHDPSGRENLLRTTLVRAAYGQGEPSREPLGVGFGAQHPKYYAQAAPYPGPGPSGSQTAQTHPHGLMADSTDPQSALSDRDAERLRAKAKREEKISKGECPKDKNPLAPGKSKCERCAETDKRSSAARRQRVIDRGICYVCRETPGVAEGKKCQNCIDDAAAKYQSRKNRYIAIRIADFNMTSNKEYDYGQSSQDKSKGKETEIVNRFPNPPPPNQNYPRPQMPYRWPTPVITNDNTDNPGTSDHPPGPLTPPPWYILTLFQDRFCLGCLRVLKSPLSGPTCISCDRVPRIQASGAMDHPPNRYCIVCAKRTMYPAIVCKEHYEKQDSLRDFEIDTLRALPAMCNQCGKCEKESSEKEFCNRCEQARRTEYHQAVLALEQAPKGRPPK</sequence>
<feature type="compositionally biased region" description="Low complexity" evidence="1">
    <location>
        <begin position="1"/>
        <end position="29"/>
    </location>
</feature>
<feature type="compositionally biased region" description="Basic and acidic residues" evidence="1">
    <location>
        <begin position="190"/>
        <end position="202"/>
    </location>
</feature>
<proteinExistence type="predicted"/>
<feature type="compositionally biased region" description="Basic and acidic residues" evidence="1">
    <location>
        <begin position="156"/>
        <end position="183"/>
    </location>
</feature>
<feature type="region of interest" description="Disordered" evidence="1">
    <location>
        <begin position="264"/>
        <end position="300"/>
    </location>
</feature>
<dbReference type="EMBL" id="CABFJX010000290">
    <property type="protein sequence ID" value="VTT70420.1"/>
    <property type="molecule type" value="Genomic_DNA"/>
</dbReference>
<evidence type="ECO:0000313" key="2">
    <source>
        <dbReference type="EMBL" id="VTT70420.1"/>
    </source>
</evidence>
<evidence type="ECO:0000313" key="3">
    <source>
        <dbReference type="Proteomes" id="UP000760494"/>
    </source>
</evidence>
<dbReference type="Proteomes" id="UP000760494">
    <property type="component" value="Unassembled WGS sequence"/>
</dbReference>
<feature type="compositionally biased region" description="Basic and acidic residues" evidence="1">
    <location>
        <begin position="273"/>
        <end position="282"/>
    </location>
</feature>
<evidence type="ECO:0000256" key="1">
    <source>
        <dbReference type="SAM" id="MobiDB-lite"/>
    </source>
</evidence>
<feature type="compositionally biased region" description="Polar residues" evidence="1">
    <location>
        <begin position="31"/>
        <end position="40"/>
    </location>
</feature>
<comment type="caution">
    <text evidence="2">The sequence shown here is derived from an EMBL/GenBank/DDBJ whole genome shotgun (WGS) entry which is preliminary data.</text>
</comment>
<dbReference type="AlphaFoldDB" id="A0A9Q9UB29"/>
<name>A0A9Q9UB29_FUSFU</name>
<organism evidence="2 3">
    <name type="scientific">Fusarium fujikuroi</name>
    <name type="common">Bakanae and foot rot disease fungus</name>
    <name type="synonym">Gibberella fujikuroi</name>
    <dbReference type="NCBI Taxonomy" id="5127"/>
    <lineage>
        <taxon>Eukaryota</taxon>
        <taxon>Fungi</taxon>
        <taxon>Dikarya</taxon>
        <taxon>Ascomycota</taxon>
        <taxon>Pezizomycotina</taxon>
        <taxon>Sordariomycetes</taxon>
        <taxon>Hypocreomycetidae</taxon>
        <taxon>Hypocreales</taxon>
        <taxon>Nectriaceae</taxon>
        <taxon>Fusarium</taxon>
        <taxon>Fusarium fujikuroi species complex</taxon>
    </lineage>
</organism>
<gene>
    <name evidence="2" type="ORF">C2S_7982</name>
</gene>
<accession>A0A9Q9UB29</accession>
<protein>
    <submittedName>
        <fullName evidence="2">Uncharacterized protein</fullName>
    </submittedName>
</protein>